<evidence type="ECO:0000313" key="2">
    <source>
        <dbReference type="Proteomes" id="UP000054324"/>
    </source>
</evidence>
<dbReference type="AlphaFoldDB" id="A0A074ZHU8"/>
<dbReference type="RefSeq" id="XP_009169409.1">
    <property type="nucleotide sequence ID" value="XM_009171145.1"/>
</dbReference>
<dbReference type="EMBL" id="KL596737">
    <property type="protein sequence ID" value="KER26863.1"/>
    <property type="molecule type" value="Genomic_DNA"/>
</dbReference>
<accession>A0A074ZHU8</accession>
<protein>
    <submittedName>
        <fullName evidence="1">Uncharacterized protein</fullName>
    </submittedName>
</protein>
<evidence type="ECO:0000313" key="1">
    <source>
        <dbReference type="EMBL" id="KER26863.1"/>
    </source>
</evidence>
<reference evidence="1 2" key="1">
    <citation type="submission" date="2013-11" db="EMBL/GenBank/DDBJ databases">
        <title>Opisthorchis viverrini - life in the bile duct.</title>
        <authorList>
            <person name="Young N.D."/>
            <person name="Nagarajan N."/>
            <person name="Lin S.J."/>
            <person name="Korhonen P.K."/>
            <person name="Jex A.R."/>
            <person name="Hall R.S."/>
            <person name="Safavi-Hemami H."/>
            <person name="Kaewkong W."/>
            <person name="Bertrand D."/>
            <person name="Gao S."/>
            <person name="Seet Q."/>
            <person name="Wongkham S."/>
            <person name="Teh B.T."/>
            <person name="Wongkham C."/>
            <person name="Intapan P.M."/>
            <person name="Maleewong W."/>
            <person name="Yang X."/>
            <person name="Hu M."/>
            <person name="Wang Z."/>
            <person name="Hofmann A."/>
            <person name="Sternberg P.W."/>
            <person name="Tan P."/>
            <person name="Wang J."/>
            <person name="Gasser R.B."/>
        </authorList>
    </citation>
    <scope>NUCLEOTIDE SEQUENCE [LARGE SCALE GENOMIC DNA]</scope>
</reference>
<sequence>MRLLIHEWIRSPALHKKHANICNNEEIGQITREPWSLQPNGLASSRGDISLHDEACVRRIVASVPEADGDKPDYLQS</sequence>
<proteinExistence type="predicted"/>
<dbReference type="GeneID" id="20320175"/>
<gene>
    <name evidence="1" type="ORF">T265_05993</name>
</gene>
<dbReference type="CTD" id="20320175"/>
<keyword evidence="2" id="KW-1185">Reference proteome</keyword>
<dbReference type="Proteomes" id="UP000054324">
    <property type="component" value="Unassembled WGS sequence"/>
</dbReference>
<name>A0A074ZHU8_OPIVI</name>
<dbReference type="KEGG" id="ovi:T265_05993"/>
<organism evidence="1 2">
    <name type="scientific">Opisthorchis viverrini</name>
    <name type="common">Southeast Asian liver fluke</name>
    <dbReference type="NCBI Taxonomy" id="6198"/>
    <lineage>
        <taxon>Eukaryota</taxon>
        <taxon>Metazoa</taxon>
        <taxon>Spiralia</taxon>
        <taxon>Lophotrochozoa</taxon>
        <taxon>Platyhelminthes</taxon>
        <taxon>Trematoda</taxon>
        <taxon>Digenea</taxon>
        <taxon>Opisthorchiida</taxon>
        <taxon>Opisthorchiata</taxon>
        <taxon>Opisthorchiidae</taxon>
        <taxon>Opisthorchis</taxon>
    </lineage>
</organism>